<dbReference type="KEGG" id="tvi:Thivi_0589"/>
<keyword evidence="10" id="KW-1185">Reference proteome</keyword>
<keyword evidence="3" id="KW-0540">Nuclease</keyword>
<evidence type="ECO:0000256" key="3">
    <source>
        <dbReference type="ARBA" id="ARBA00022722"/>
    </source>
</evidence>
<reference evidence="9 10" key="1">
    <citation type="submission" date="2012-06" db="EMBL/GenBank/DDBJ databases">
        <title>Complete sequence of Thiocystis violascens DSM 198.</title>
        <authorList>
            <consortium name="US DOE Joint Genome Institute"/>
            <person name="Lucas S."/>
            <person name="Han J."/>
            <person name="Lapidus A."/>
            <person name="Cheng J.-F."/>
            <person name="Goodwin L."/>
            <person name="Pitluck S."/>
            <person name="Peters L."/>
            <person name="Ovchinnikova G."/>
            <person name="Teshima H."/>
            <person name="Detter J.C."/>
            <person name="Han C."/>
            <person name="Tapia R."/>
            <person name="Land M."/>
            <person name="Hauser L."/>
            <person name="Kyrpides N."/>
            <person name="Ivanova N."/>
            <person name="Pagani I."/>
            <person name="Vogl K."/>
            <person name="Liu Z."/>
            <person name="Frigaard N.-U."/>
            <person name="Bryant D."/>
            <person name="Woyke T."/>
        </authorList>
    </citation>
    <scope>NUCLEOTIDE SEQUENCE [LARGE SCALE GENOMIC DNA]</scope>
    <source>
        <strain evidence="10">ATCC 17096 / DSM 198 / 6111</strain>
    </source>
</reference>
<sequence>MNYLLDTNILIDIHAGKTMVGIEAGYYAYSVISEIELLSWSNITPTQERELRWLLNQFQRVDLNAAVCEAAIRLRRDCQLKVPDAIIAASAATQNAVLLTNDRQLLGVAGLRSQSVEIQHG</sequence>
<evidence type="ECO:0000259" key="8">
    <source>
        <dbReference type="Pfam" id="PF01850"/>
    </source>
</evidence>
<dbReference type="InterPro" id="IPR050556">
    <property type="entry name" value="Type_II_TA_system_RNase"/>
</dbReference>
<accession>I3Y6M9</accession>
<evidence type="ECO:0000313" key="10">
    <source>
        <dbReference type="Proteomes" id="UP000006062"/>
    </source>
</evidence>
<evidence type="ECO:0000256" key="1">
    <source>
        <dbReference type="ARBA" id="ARBA00001946"/>
    </source>
</evidence>
<dbReference type="eggNOG" id="COG1487">
    <property type="taxonomic scope" value="Bacteria"/>
</dbReference>
<comment type="cofactor">
    <cofactor evidence="1">
        <name>Mg(2+)</name>
        <dbReference type="ChEBI" id="CHEBI:18420"/>
    </cofactor>
</comment>
<dbReference type="PANTHER" id="PTHR33653">
    <property type="entry name" value="RIBONUCLEASE VAPC2"/>
    <property type="match status" value="1"/>
</dbReference>
<dbReference type="AlphaFoldDB" id="I3Y6M9"/>
<evidence type="ECO:0000313" key="9">
    <source>
        <dbReference type="EMBL" id="AFL72647.1"/>
    </source>
</evidence>
<keyword evidence="4" id="KW-0479">Metal-binding</keyword>
<organism evidence="9 10">
    <name type="scientific">Thiocystis violascens (strain ATCC 17096 / DSM 198 / 6111)</name>
    <name type="common">Chromatium violascens</name>
    <dbReference type="NCBI Taxonomy" id="765911"/>
    <lineage>
        <taxon>Bacteria</taxon>
        <taxon>Pseudomonadati</taxon>
        <taxon>Pseudomonadota</taxon>
        <taxon>Gammaproteobacteria</taxon>
        <taxon>Chromatiales</taxon>
        <taxon>Chromatiaceae</taxon>
        <taxon>Thiocystis</taxon>
    </lineage>
</organism>
<dbReference type="CDD" id="cd18738">
    <property type="entry name" value="PIN_VapC4-5_FitB-like"/>
    <property type="match status" value="1"/>
</dbReference>
<dbReference type="PANTHER" id="PTHR33653:SF1">
    <property type="entry name" value="RIBONUCLEASE VAPC2"/>
    <property type="match status" value="1"/>
</dbReference>
<evidence type="ECO:0000256" key="5">
    <source>
        <dbReference type="ARBA" id="ARBA00022801"/>
    </source>
</evidence>
<dbReference type="RefSeq" id="WP_014777144.1">
    <property type="nucleotide sequence ID" value="NC_018012.1"/>
</dbReference>
<protein>
    <submittedName>
        <fullName evidence="9">Putative nucleic acid-binding protein, contains PIN domain</fullName>
    </submittedName>
</protein>
<dbReference type="InterPro" id="IPR029060">
    <property type="entry name" value="PIN-like_dom_sf"/>
</dbReference>
<comment type="similarity">
    <text evidence="7">Belongs to the PINc/VapC protein family.</text>
</comment>
<gene>
    <name evidence="9" type="ordered locus">Thivi_0589</name>
</gene>
<evidence type="ECO:0000256" key="2">
    <source>
        <dbReference type="ARBA" id="ARBA00022649"/>
    </source>
</evidence>
<dbReference type="Pfam" id="PF01850">
    <property type="entry name" value="PIN"/>
    <property type="match status" value="1"/>
</dbReference>
<dbReference type="GO" id="GO:0004518">
    <property type="term" value="F:nuclease activity"/>
    <property type="evidence" value="ECO:0007669"/>
    <property type="project" value="UniProtKB-KW"/>
</dbReference>
<evidence type="ECO:0000256" key="6">
    <source>
        <dbReference type="ARBA" id="ARBA00022842"/>
    </source>
</evidence>
<feature type="domain" description="PIN" evidence="8">
    <location>
        <begin position="3"/>
        <end position="109"/>
    </location>
</feature>
<dbReference type="STRING" id="765911.Thivi_0589"/>
<dbReference type="OrthoDB" id="532510at2"/>
<dbReference type="Proteomes" id="UP000006062">
    <property type="component" value="Chromosome"/>
</dbReference>
<evidence type="ECO:0000256" key="7">
    <source>
        <dbReference type="ARBA" id="ARBA00038093"/>
    </source>
</evidence>
<dbReference type="SUPFAM" id="SSF88723">
    <property type="entry name" value="PIN domain-like"/>
    <property type="match status" value="1"/>
</dbReference>
<keyword evidence="2" id="KW-1277">Toxin-antitoxin system</keyword>
<dbReference type="HOGENOM" id="CLU_118482_0_2_6"/>
<dbReference type="GO" id="GO:0046872">
    <property type="term" value="F:metal ion binding"/>
    <property type="evidence" value="ECO:0007669"/>
    <property type="project" value="UniProtKB-KW"/>
</dbReference>
<dbReference type="Gene3D" id="3.40.50.1010">
    <property type="entry name" value="5'-nuclease"/>
    <property type="match status" value="1"/>
</dbReference>
<dbReference type="GO" id="GO:0016787">
    <property type="term" value="F:hydrolase activity"/>
    <property type="evidence" value="ECO:0007669"/>
    <property type="project" value="UniProtKB-KW"/>
</dbReference>
<evidence type="ECO:0000256" key="4">
    <source>
        <dbReference type="ARBA" id="ARBA00022723"/>
    </source>
</evidence>
<keyword evidence="5" id="KW-0378">Hydrolase</keyword>
<keyword evidence="6" id="KW-0460">Magnesium</keyword>
<dbReference type="InterPro" id="IPR002716">
    <property type="entry name" value="PIN_dom"/>
</dbReference>
<dbReference type="EMBL" id="CP003154">
    <property type="protein sequence ID" value="AFL72647.1"/>
    <property type="molecule type" value="Genomic_DNA"/>
</dbReference>
<proteinExistence type="inferred from homology"/>
<name>I3Y6M9_THIV6</name>